<keyword evidence="4" id="KW-0808">Transferase</keyword>
<dbReference type="PANTHER" id="PTHR33868">
    <property type="entry name" value="EXPRESSED PROTEIN"/>
    <property type="match status" value="1"/>
</dbReference>
<dbReference type="AlphaFoldDB" id="A0A1D1XMR1"/>
<accession>A0A1D1XMR1</accession>
<protein>
    <submittedName>
        <fullName evidence="4">5-methyltetrahydropteroyltriglutamate--homocysteine methyltransferase</fullName>
    </submittedName>
</protein>
<keyword evidence="1" id="KW-0175">Coiled coil</keyword>
<evidence type="ECO:0000256" key="2">
    <source>
        <dbReference type="SAM" id="MobiDB-lite"/>
    </source>
</evidence>
<feature type="transmembrane region" description="Helical" evidence="3">
    <location>
        <begin position="207"/>
        <end position="230"/>
    </location>
</feature>
<reference evidence="4" key="1">
    <citation type="submission" date="2015-07" db="EMBL/GenBank/DDBJ databases">
        <title>Transcriptome Assembly of Anthurium amnicola.</title>
        <authorList>
            <person name="Suzuki J."/>
        </authorList>
    </citation>
    <scope>NUCLEOTIDE SEQUENCE</scope>
</reference>
<keyword evidence="3" id="KW-0812">Transmembrane</keyword>
<sequence length="231" mass="24625">TTAPPVILPFPHSISSSSLPPPFPTTPMDPLPQTPAANSDACGVPEGKLLNAGFPLGWQLDHYAGDELLPMAGGAAVPHRGPSDLLQNCDLPPPLRVAFPNTPNKVNHAPATPNRPSHRKADGDQGGGAHDRLLRALQLSQTRAREAERAAADMEEGNKKMASLLAEESLRLYAHRQWLRLMEMENAWLRRQGPATGVHGEGGVAPAGYVVVAACMGIAGFGLLIGYRFLF</sequence>
<feature type="region of interest" description="Disordered" evidence="2">
    <location>
        <begin position="100"/>
        <end position="129"/>
    </location>
</feature>
<feature type="non-terminal residue" evidence="4">
    <location>
        <position position="1"/>
    </location>
</feature>
<dbReference type="PANTHER" id="PTHR33868:SF10">
    <property type="entry name" value="OS08G0483100 PROTEIN"/>
    <property type="match status" value="1"/>
</dbReference>
<keyword evidence="3" id="KW-0472">Membrane</keyword>
<evidence type="ECO:0000313" key="4">
    <source>
        <dbReference type="EMBL" id="JAT43677.1"/>
    </source>
</evidence>
<evidence type="ECO:0000256" key="3">
    <source>
        <dbReference type="SAM" id="Phobius"/>
    </source>
</evidence>
<dbReference type="GO" id="GO:0032259">
    <property type="term" value="P:methylation"/>
    <property type="evidence" value="ECO:0007669"/>
    <property type="project" value="UniProtKB-KW"/>
</dbReference>
<evidence type="ECO:0000256" key="1">
    <source>
        <dbReference type="SAM" id="Coils"/>
    </source>
</evidence>
<keyword evidence="4" id="KW-0489">Methyltransferase</keyword>
<organism evidence="4">
    <name type="scientific">Anthurium amnicola</name>
    <dbReference type="NCBI Taxonomy" id="1678845"/>
    <lineage>
        <taxon>Eukaryota</taxon>
        <taxon>Viridiplantae</taxon>
        <taxon>Streptophyta</taxon>
        <taxon>Embryophyta</taxon>
        <taxon>Tracheophyta</taxon>
        <taxon>Spermatophyta</taxon>
        <taxon>Magnoliopsida</taxon>
        <taxon>Liliopsida</taxon>
        <taxon>Araceae</taxon>
        <taxon>Pothoideae</taxon>
        <taxon>Potheae</taxon>
        <taxon>Anthurium</taxon>
    </lineage>
</organism>
<proteinExistence type="predicted"/>
<name>A0A1D1XMR1_9ARAE</name>
<feature type="compositionally biased region" description="Basic and acidic residues" evidence="2">
    <location>
        <begin position="119"/>
        <end position="129"/>
    </location>
</feature>
<dbReference type="EMBL" id="GDJX01024259">
    <property type="protein sequence ID" value="JAT43677.1"/>
    <property type="molecule type" value="Transcribed_RNA"/>
</dbReference>
<dbReference type="GO" id="GO:0008168">
    <property type="term" value="F:methyltransferase activity"/>
    <property type="evidence" value="ECO:0007669"/>
    <property type="project" value="UniProtKB-KW"/>
</dbReference>
<feature type="coiled-coil region" evidence="1">
    <location>
        <begin position="130"/>
        <end position="167"/>
    </location>
</feature>
<keyword evidence="3" id="KW-1133">Transmembrane helix</keyword>
<gene>
    <name evidence="4" type="primary">metE_22</name>
    <name evidence="4" type="ORF">g.26290</name>
</gene>